<dbReference type="PRINTS" id="PR00463">
    <property type="entry name" value="EP450I"/>
</dbReference>
<dbReference type="VEuPathDB" id="FungiDB:PV10_07052"/>
<dbReference type="EMBL" id="NAJM01000036">
    <property type="protein sequence ID" value="RVX68677.1"/>
    <property type="molecule type" value="Genomic_DNA"/>
</dbReference>
<evidence type="ECO:0000256" key="5">
    <source>
        <dbReference type="PIRSR" id="PIRSR602401-1"/>
    </source>
</evidence>
<gene>
    <name evidence="7" type="ORF">B0A52_07104</name>
</gene>
<dbReference type="InterPro" id="IPR017972">
    <property type="entry name" value="Cyt_P450_CS"/>
</dbReference>
<comment type="cofactor">
    <cofactor evidence="1 5">
        <name>heme</name>
        <dbReference type="ChEBI" id="CHEBI:30413"/>
    </cofactor>
</comment>
<dbReference type="Gene3D" id="1.10.630.10">
    <property type="entry name" value="Cytochrome P450"/>
    <property type="match status" value="1"/>
</dbReference>
<dbReference type="InterPro" id="IPR036396">
    <property type="entry name" value="Cyt_P450_sf"/>
</dbReference>
<sequence length="497" mass="55918">MANIYPFVPRLDLRQETLVGLSVLLSLWTLYSVLFSVRAGLSRIPGPWHARYMNVWMAYKAWRYASAEDRYVFYKDLQRRYGDVVRTGPKTVVVLDPAAVPAIYGVRARLNKGPAYNAFRLGGENRSLLTISDETTHAKYKRLVSNAFSMSSMKAYEPYVDEMVGKFVGVLDEFATTGECVNLSRWCQYYCFDVVSKITLGKALGFLDGNDAHDLIMRVQEVATYSAPVSQMPWLHKVLKDNPIARLRVSNAFAKLVASIVFARLEAKEPPPGRPDLLAHFVETHAKSPELMDANLVLTLSSGNLVGGGLSPSRAFNSLCEWLVVHPEGQDRVFQEVKDAKVTFPVSFDDVKDLPYLDGIIHEAFRLHTSTSSNLQRVTGSSGLELPNGVYLPPGTNVGCPASFIDREPRAFGEDAELFRPERWMQQEGESEHEWRKRRNLMNSTELSFGQGSRTCLGKNVSLLEFYKGVATLVTNFKFKALKVPKKGETWVRVIRR</sequence>
<dbReference type="AlphaFoldDB" id="A0A438MZF8"/>
<proteinExistence type="inferred from homology"/>
<keyword evidence="2 5" id="KW-0479">Metal-binding</keyword>
<dbReference type="GO" id="GO:0005506">
    <property type="term" value="F:iron ion binding"/>
    <property type="evidence" value="ECO:0007669"/>
    <property type="project" value="InterPro"/>
</dbReference>
<evidence type="ECO:0000313" key="7">
    <source>
        <dbReference type="EMBL" id="RVX68677.1"/>
    </source>
</evidence>
<evidence type="ECO:0000256" key="3">
    <source>
        <dbReference type="ARBA" id="ARBA00023002"/>
    </source>
</evidence>
<evidence type="ECO:0000256" key="2">
    <source>
        <dbReference type="ARBA" id="ARBA00022723"/>
    </source>
</evidence>
<keyword evidence="6" id="KW-0503">Monooxygenase</keyword>
<evidence type="ECO:0000313" key="8">
    <source>
        <dbReference type="Proteomes" id="UP000288859"/>
    </source>
</evidence>
<dbReference type="PRINTS" id="PR00385">
    <property type="entry name" value="P450"/>
</dbReference>
<protein>
    <submittedName>
        <fullName evidence="7">Uncharacterized protein</fullName>
    </submittedName>
</protein>
<dbReference type="SUPFAM" id="SSF48264">
    <property type="entry name" value="Cytochrome P450"/>
    <property type="match status" value="1"/>
</dbReference>
<keyword evidence="5 6" id="KW-0349">Heme</keyword>
<evidence type="ECO:0000256" key="1">
    <source>
        <dbReference type="ARBA" id="ARBA00001971"/>
    </source>
</evidence>
<evidence type="ECO:0000256" key="4">
    <source>
        <dbReference type="ARBA" id="ARBA00023004"/>
    </source>
</evidence>
<dbReference type="InterPro" id="IPR050121">
    <property type="entry name" value="Cytochrome_P450_monoxygenase"/>
</dbReference>
<dbReference type="InterPro" id="IPR001128">
    <property type="entry name" value="Cyt_P450"/>
</dbReference>
<name>A0A438MZF8_EXOME</name>
<comment type="caution">
    <text evidence="7">The sequence shown here is derived from an EMBL/GenBank/DDBJ whole genome shotgun (WGS) entry which is preliminary data.</text>
</comment>
<dbReference type="GO" id="GO:0004497">
    <property type="term" value="F:monooxygenase activity"/>
    <property type="evidence" value="ECO:0007669"/>
    <property type="project" value="UniProtKB-KW"/>
</dbReference>
<dbReference type="PROSITE" id="PS00086">
    <property type="entry name" value="CYTOCHROME_P450"/>
    <property type="match status" value="1"/>
</dbReference>
<feature type="binding site" description="axial binding residue" evidence="5">
    <location>
        <position position="456"/>
    </location>
    <ligand>
        <name>heme</name>
        <dbReference type="ChEBI" id="CHEBI:30413"/>
    </ligand>
    <ligandPart>
        <name>Fe</name>
        <dbReference type="ChEBI" id="CHEBI:18248"/>
    </ligandPart>
</feature>
<comment type="similarity">
    <text evidence="6">Belongs to the cytochrome P450 family.</text>
</comment>
<dbReference type="GO" id="GO:0020037">
    <property type="term" value="F:heme binding"/>
    <property type="evidence" value="ECO:0007669"/>
    <property type="project" value="InterPro"/>
</dbReference>
<dbReference type="PANTHER" id="PTHR24305">
    <property type="entry name" value="CYTOCHROME P450"/>
    <property type="match status" value="1"/>
</dbReference>
<evidence type="ECO:0000256" key="6">
    <source>
        <dbReference type="RuleBase" id="RU000461"/>
    </source>
</evidence>
<organism evidence="7 8">
    <name type="scientific">Exophiala mesophila</name>
    <name type="common">Black yeast-like fungus</name>
    <dbReference type="NCBI Taxonomy" id="212818"/>
    <lineage>
        <taxon>Eukaryota</taxon>
        <taxon>Fungi</taxon>
        <taxon>Dikarya</taxon>
        <taxon>Ascomycota</taxon>
        <taxon>Pezizomycotina</taxon>
        <taxon>Eurotiomycetes</taxon>
        <taxon>Chaetothyriomycetidae</taxon>
        <taxon>Chaetothyriales</taxon>
        <taxon>Herpotrichiellaceae</taxon>
        <taxon>Exophiala</taxon>
    </lineage>
</organism>
<dbReference type="PANTHER" id="PTHR24305:SF235">
    <property type="entry name" value="CYTOCHROME P450 MONOOXYGENASE APDB-RELATED"/>
    <property type="match status" value="1"/>
</dbReference>
<accession>A0A438MZF8</accession>
<dbReference type="GO" id="GO:0044550">
    <property type="term" value="P:secondary metabolite biosynthetic process"/>
    <property type="evidence" value="ECO:0007669"/>
    <property type="project" value="UniProtKB-ARBA"/>
</dbReference>
<dbReference type="GO" id="GO:0016705">
    <property type="term" value="F:oxidoreductase activity, acting on paired donors, with incorporation or reduction of molecular oxygen"/>
    <property type="evidence" value="ECO:0007669"/>
    <property type="project" value="InterPro"/>
</dbReference>
<keyword evidence="4 5" id="KW-0408">Iron</keyword>
<dbReference type="InterPro" id="IPR002401">
    <property type="entry name" value="Cyt_P450_E_grp-I"/>
</dbReference>
<dbReference type="Pfam" id="PF00067">
    <property type="entry name" value="p450"/>
    <property type="match status" value="1"/>
</dbReference>
<dbReference type="Proteomes" id="UP000288859">
    <property type="component" value="Unassembled WGS sequence"/>
</dbReference>
<keyword evidence="3 6" id="KW-0560">Oxidoreductase</keyword>
<reference evidence="7 8" key="1">
    <citation type="submission" date="2017-03" db="EMBL/GenBank/DDBJ databases">
        <title>Genomes of endolithic fungi from Antarctica.</title>
        <authorList>
            <person name="Coleine C."/>
            <person name="Masonjones S."/>
            <person name="Stajich J.E."/>
        </authorList>
    </citation>
    <scope>NUCLEOTIDE SEQUENCE [LARGE SCALE GENOMIC DNA]</scope>
    <source>
        <strain evidence="7 8">CCFEE 6314</strain>
    </source>
</reference>
<dbReference type="OrthoDB" id="184880at2759"/>